<proteinExistence type="predicted"/>
<gene>
    <name evidence="2" type="ORF">DK427_03030</name>
</gene>
<dbReference type="EMBL" id="CP029551">
    <property type="protein sequence ID" value="AWN34838.1"/>
    <property type="molecule type" value="Genomic_DNA"/>
</dbReference>
<dbReference type="OrthoDB" id="6867569at2"/>
<reference evidence="2 3" key="1">
    <citation type="submission" date="2018-05" db="EMBL/GenBank/DDBJ databases">
        <title>Complete Genome Sequence of Methylobacterium sp. 17Sr1-43.</title>
        <authorList>
            <person name="Srinivasan S."/>
        </authorList>
    </citation>
    <scope>NUCLEOTIDE SEQUENCE [LARGE SCALE GENOMIC DNA]</scope>
    <source>
        <strain evidence="2 3">17Sr1-43</strain>
    </source>
</reference>
<name>A0A2U8VMZ2_9HYPH</name>
<accession>A0A2U8VMZ2</accession>
<sequence length="180" mass="20380">MSRHTIPLTADDLSRFTRALAQQMTAAPPPHGHLSLMNMLARAAGFRNVQHLRAAHLARARLEAAPPPETADHRLVERALFQFDAAGLLLRWPSRRPVQELCLWARLPPATVLDERAVSALLRREHRFEDPAILRRSLTGMKLVARSRDGSAYRRQERRPPAEARELVRILSQRRGSDAS</sequence>
<dbReference type="AlphaFoldDB" id="A0A2U8VMZ2"/>
<dbReference type="Proteomes" id="UP000246058">
    <property type="component" value="Chromosome"/>
</dbReference>
<protein>
    <recommendedName>
        <fullName evidence="1">DUF2087 domain-containing protein</fullName>
    </recommendedName>
</protein>
<dbReference type="Pfam" id="PF09860">
    <property type="entry name" value="DUF2087"/>
    <property type="match status" value="1"/>
</dbReference>
<dbReference type="InterPro" id="IPR018656">
    <property type="entry name" value="DUF2087"/>
</dbReference>
<keyword evidence="3" id="KW-1185">Reference proteome</keyword>
<evidence type="ECO:0000259" key="1">
    <source>
        <dbReference type="Pfam" id="PF09860"/>
    </source>
</evidence>
<evidence type="ECO:0000313" key="3">
    <source>
        <dbReference type="Proteomes" id="UP000246058"/>
    </source>
</evidence>
<feature type="domain" description="DUF2087" evidence="1">
    <location>
        <begin position="89"/>
        <end position="155"/>
    </location>
</feature>
<dbReference type="KEGG" id="meti:DK427_03030"/>
<organism evidence="2 3">
    <name type="scientific">Methylobacterium radiodurans</name>
    <dbReference type="NCBI Taxonomy" id="2202828"/>
    <lineage>
        <taxon>Bacteria</taxon>
        <taxon>Pseudomonadati</taxon>
        <taxon>Pseudomonadota</taxon>
        <taxon>Alphaproteobacteria</taxon>
        <taxon>Hyphomicrobiales</taxon>
        <taxon>Methylobacteriaceae</taxon>
        <taxon>Methylobacterium</taxon>
    </lineage>
</organism>
<evidence type="ECO:0000313" key="2">
    <source>
        <dbReference type="EMBL" id="AWN34838.1"/>
    </source>
</evidence>